<evidence type="ECO:0000313" key="12">
    <source>
        <dbReference type="Proteomes" id="UP001069090"/>
    </source>
</evidence>
<dbReference type="AlphaFoldDB" id="A0A9J6RHM2"/>
<evidence type="ECO:0000256" key="5">
    <source>
        <dbReference type="ARBA" id="ARBA00023015"/>
    </source>
</evidence>
<evidence type="ECO:0000256" key="8">
    <source>
        <dbReference type="ARBA" id="ARBA00030117"/>
    </source>
</evidence>
<dbReference type="InterPro" id="IPR007412">
    <property type="entry name" value="FlgM"/>
</dbReference>
<evidence type="ECO:0000256" key="6">
    <source>
        <dbReference type="ARBA" id="ARBA00023163"/>
    </source>
</evidence>
<keyword evidence="4" id="KW-1005">Bacterial flagellum biogenesis</keyword>
<proteinExistence type="inferred from homology"/>
<keyword evidence="11" id="KW-0966">Cell projection</keyword>
<name>A0A9J6RHM2_9GAMM</name>
<keyword evidence="5" id="KW-0805">Transcription regulation</keyword>
<comment type="caution">
    <text evidence="11">The sequence shown here is derived from an EMBL/GenBank/DDBJ whole genome shotgun (WGS) entry which is preliminary data.</text>
</comment>
<feature type="compositionally biased region" description="Polar residues" evidence="9">
    <location>
        <begin position="31"/>
        <end position="52"/>
    </location>
</feature>
<dbReference type="GO" id="GO:0045892">
    <property type="term" value="P:negative regulation of DNA-templated transcription"/>
    <property type="evidence" value="ECO:0007669"/>
    <property type="project" value="InterPro"/>
</dbReference>
<reference evidence="11 12" key="1">
    <citation type="submission" date="2022-12" db="EMBL/GenBank/DDBJ databases">
        <title>Dasania phycosphaerae sp. nov., isolated from particulate material of the south coast of Korea.</title>
        <authorList>
            <person name="Jiang Y."/>
        </authorList>
    </citation>
    <scope>NUCLEOTIDE SEQUENCE [LARGE SCALE GENOMIC DNA]</scope>
    <source>
        <strain evidence="11 12">GY-19</strain>
    </source>
</reference>
<keyword evidence="12" id="KW-1185">Reference proteome</keyword>
<dbReference type="InterPro" id="IPR035890">
    <property type="entry name" value="Anti-sigma-28_factor_FlgM_sf"/>
</dbReference>
<feature type="compositionally biased region" description="Basic and acidic residues" evidence="9">
    <location>
        <begin position="14"/>
        <end position="30"/>
    </location>
</feature>
<evidence type="ECO:0000256" key="9">
    <source>
        <dbReference type="SAM" id="MobiDB-lite"/>
    </source>
</evidence>
<keyword evidence="6" id="KW-0804">Transcription</keyword>
<evidence type="ECO:0000256" key="3">
    <source>
        <dbReference type="ARBA" id="ARBA00022491"/>
    </source>
</evidence>
<evidence type="ECO:0000256" key="4">
    <source>
        <dbReference type="ARBA" id="ARBA00022795"/>
    </source>
</evidence>
<evidence type="ECO:0000256" key="1">
    <source>
        <dbReference type="ARBA" id="ARBA00005322"/>
    </source>
</evidence>
<evidence type="ECO:0000313" key="11">
    <source>
        <dbReference type="EMBL" id="MCZ0863833.1"/>
    </source>
</evidence>
<feature type="domain" description="Anti-sigma-28 factor FlgM C-terminal" evidence="10">
    <location>
        <begin position="47"/>
        <end position="100"/>
    </location>
</feature>
<evidence type="ECO:0000256" key="2">
    <source>
        <dbReference type="ARBA" id="ARBA00017823"/>
    </source>
</evidence>
<dbReference type="Pfam" id="PF04316">
    <property type="entry name" value="FlgM"/>
    <property type="match status" value="1"/>
</dbReference>
<comment type="similarity">
    <text evidence="1">Belongs to the FlgM family.</text>
</comment>
<feature type="region of interest" description="Disordered" evidence="9">
    <location>
        <begin position="1"/>
        <end position="52"/>
    </location>
</feature>
<evidence type="ECO:0000256" key="7">
    <source>
        <dbReference type="ARBA" id="ARBA00024739"/>
    </source>
</evidence>
<comment type="function">
    <text evidence="7">Responsible for the coupling of flagellin expression to flagellar assembly by preventing expression of the flagellin genes when a component of the middle class of proteins is defective. It negatively regulates flagellar genes by inhibiting the activity of FliA by directly binding to FliA.</text>
</comment>
<dbReference type="InterPro" id="IPR031316">
    <property type="entry name" value="FlgM_C"/>
</dbReference>
<accession>A0A9J6RHM2</accession>
<keyword evidence="3" id="KW-0678">Repressor</keyword>
<dbReference type="NCBIfam" id="TIGR03824">
    <property type="entry name" value="FlgM_jcvi"/>
    <property type="match status" value="1"/>
</dbReference>
<protein>
    <recommendedName>
        <fullName evidence="2">Negative regulator of flagellin synthesis</fullName>
    </recommendedName>
    <alternativeName>
        <fullName evidence="8">Anti-sigma-28 factor</fullName>
    </alternativeName>
</protein>
<keyword evidence="11" id="KW-0969">Cilium</keyword>
<organism evidence="11 12">
    <name type="scientific">Dasania phycosphaerae</name>
    <dbReference type="NCBI Taxonomy" id="2950436"/>
    <lineage>
        <taxon>Bacteria</taxon>
        <taxon>Pseudomonadati</taxon>
        <taxon>Pseudomonadota</taxon>
        <taxon>Gammaproteobacteria</taxon>
        <taxon>Cellvibrionales</taxon>
        <taxon>Spongiibacteraceae</taxon>
        <taxon>Dasania</taxon>
    </lineage>
</organism>
<evidence type="ECO:0000259" key="10">
    <source>
        <dbReference type="Pfam" id="PF04316"/>
    </source>
</evidence>
<dbReference type="RefSeq" id="WP_258329980.1">
    <property type="nucleotide sequence ID" value="NZ_JAPTGG010000001.1"/>
</dbReference>
<dbReference type="SUPFAM" id="SSF101498">
    <property type="entry name" value="Anti-sigma factor FlgM"/>
    <property type="match status" value="1"/>
</dbReference>
<gene>
    <name evidence="11" type="primary">flgM</name>
    <name evidence="11" type="ORF">O0V09_01390</name>
</gene>
<dbReference type="GO" id="GO:0044781">
    <property type="term" value="P:bacterial-type flagellum organization"/>
    <property type="evidence" value="ECO:0007669"/>
    <property type="project" value="UniProtKB-KW"/>
</dbReference>
<dbReference type="Proteomes" id="UP001069090">
    <property type="component" value="Unassembled WGS sequence"/>
</dbReference>
<dbReference type="EMBL" id="JAPTGG010000001">
    <property type="protein sequence ID" value="MCZ0863833.1"/>
    <property type="molecule type" value="Genomic_DNA"/>
</dbReference>
<keyword evidence="11" id="KW-0282">Flagellum</keyword>
<sequence length="108" mass="11591">MVRDISGLGSPNRNELRTERKDDNSPKTDKSNSSAVDNSASKAAVSDQVNLSNQAQTLKSLESKLADLPEVDEERVATIKAAIANGEYSINNDKIAEKLLASDALFGK</sequence>